<comment type="similarity">
    <text evidence="1">Belongs to the peptidase S16 family.</text>
</comment>
<dbReference type="Gene3D" id="3.30.230.10">
    <property type="match status" value="1"/>
</dbReference>
<dbReference type="AlphaFoldDB" id="A0A1V2ABX9"/>
<evidence type="ECO:0000259" key="4">
    <source>
        <dbReference type="PROSITE" id="PS51786"/>
    </source>
</evidence>
<dbReference type="InterPro" id="IPR036034">
    <property type="entry name" value="PDZ_sf"/>
</dbReference>
<dbReference type="STRING" id="1714355.BTO28_00205"/>
<keyword evidence="1" id="KW-0720">Serine protease</keyword>
<dbReference type="GO" id="GO:0004176">
    <property type="term" value="F:ATP-dependent peptidase activity"/>
    <property type="evidence" value="ECO:0007669"/>
    <property type="project" value="UniProtKB-UniRule"/>
</dbReference>
<feature type="transmembrane region" description="Helical" evidence="2">
    <location>
        <begin position="12"/>
        <end position="34"/>
    </location>
</feature>
<dbReference type="InterPro" id="IPR027065">
    <property type="entry name" value="Lon_Prtase"/>
</dbReference>
<dbReference type="Pfam" id="PF05362">
    <property type="entry name" value="Lon_C"/>
    <property type="match status" value="1"/>
</dbReference>
<dbReference type="GO" id="GO:0005524">
    <property type="term" value="F:ATP binding"/>
    <property type="evidence" value="ECO:0007669"/>
    <property type="project" value="InterPro"/>
</dbReference>
<keyword evidence="2" id="KW-0812">Transmembrane</keyword>
<keyword evidence="2" id="KW-0472">Membrane</keyword>
<dbReference type="GO" id="GO:0006508">
    <property type="term" value="P:proteolysis"/>
    <property type="evidence" value="ECO:0007669"/>
    <property type="project" value="UniProtKB-KW"/>
</dbReference>
<accession>A0A1V2ABX9</accession>
<dbReference type="PANTHER" id="PTHR10046">
    <property type="entry name" value="ATP DEPENDENT LON PROTEASE FAMILY MEMBER"/>
    <property type="match status" value="1"/>
</dbReference>
<dbReference type="EMBL" id="MSFI01000001">
    <property type="protein sequence ID" value="OMP68508.1"/>
    <property type="molecule type" value="Genomic_DNA"/>
</dbReference>
<comment type="caution">
    <text evidence="5">The sequence shown here is derived from an EMBL/GenBank/DDBJ whole genome shotgun (WGS) entry which is preliminary data.</text>
</comment>
<dbReference type="InterPro" id="IPR008269">
    <property type="entry name" value="Lon_proteolytic"/>
</dbReference>
<dbReference type="InterPro" id="IPR001478">
    <property type="entry name" value="PDZ"/>
</dbReference>
<dbReference type="Pfam" id="PF13180">
    <property type="entry name" value="PDZ_2"/>
    <property type="match status" value="1"/>
</dbReference>
<proteinExistence type="inferred from homology"/>
<dbReference type="RefSeq" id="WP_076762837.1">
    <property type="nucleotide sequence ID" value="NZ_MSFI01000001.1"/>
</dbReference>
<dbReference type="SUPFAM" id="SSF54211">
    <property type="entry name" value="Ribosomal protein S5 domain 2-like"/>
    <property type="match status" value="1"/>
</dbReference>
<comment type="catalytic activity">
    <reaction evidence="1">
        <text>Hydrolysis of proteins in presence of ATP.</text>
        <dbReference type="EC" id="3.4.21.53"/>
    </reaction>
</comment>
<keyword evidence="1" id="KW-0645">Protease</keyword>
<dbReference type="InterPro" id="IPR014721">
    <property type="entry name" value="Ribsml_uS5_D2-typ_fold_subgr"/>
</dbReference>
<evidence type="ECO:0000256" key="2">
    <source>
        <dbReference type="SAM" id="Phobius"/>
    </source>
</evidence>
<dbReference type="NCBIfam" id="NF041438">
    <property type="entry name" value="SepM_fam_S16"/>
    <property type="match status" value="1"/>
</dbReference>
<dbReference type="GO" id="GO:0030163">
    <property type="term" value="P:protein catabolic process"/>
    <property type="evidence" value="ECO:0007669"/>
    <property type="project" value="InterPro"/>
</dbReference>
<feature type="active site" evidence="1">
    <location>
        <position position="240"/>
    </location>
</feature>
<dbReference type="InterPro" id="IPR020568">
    <property type="entry name" value="Ribosomal_Su5_D2-typ_SF"/>
</dbReference>
<organism evidence="5 6">
    <name type="scientific">Domibacillus epiphyticus</name>
    <dbReference type="NCBI Taxonomy" id="1714355"/>
    <lineage>
        <taxon>Bacteria</taxon>
        <taxon>Bacillati</taxon>
        <taxon>Bacillota</taxon>
        <taxon>Bacilli</taxon>
        <taxon>Bacillales</taxon>
        <taxon>Bacillaceae</taxon>
        <taxon>Domibacillus</taxon>
    </lineage>
</organism>
<keyword evidence="1" id="KW-0378">Hydrolase</keyword>
<dbReference type="SUPFAM" id="SSF50156">
    <property type="entry name" value="PDZ domain-like"/>
    <property type="match status" value="1"/>
</dbReference>
<evidence type="ECO:0000313" key="6">
    <source>
        <dbReference type="Proteomes" id="UP000188613"/>
    </source>
</evidence>
<dbReference type="Proteomes" id="UP000188613">
    <property type="component" value="Unassembled WGS sequence"/>
</dbReference>
<evidence type="ECO:0000259" key="3">
    <source>
        <dbReference type="PROSITE" id="PS50106"/>
    </source>
</evidence>
<feature type="domain" description="Lon proteolytic" evidence="4">
    <location>
        <begin position="233"/>
        <end position="347"/>
    </location>
</feature>
<reference evidence="5 6" key="1">
    <citation type="submission" date="2016-12" db="EMBL/GenBank/DDBJ databases">
        <title>Domibacillus sp. SAB 38T whole genome sequencing.</title>
        <authorList>
            <person name="Verma A."/>
            <person name="Ojha A.K."/>
            <person name="Krishnamurthi S."/>
        </authorList>
    </citation>
    <scope>NUCLEOTIDE SEQUENCE [LARGE SCALE GENOMIC DNA]</scope>
    <source>
        <strain evidence="5 6">SAB 38</strain>
    </source>
</reference>
<feature type="domain" description="PDZ" evidence="3">
    <location>
        <begin position="106"/>
        <end position="192"/>
    </location>
</feature>
<feature type="active site" evidence="1">
    <location>
        <position position="285"/>
    </location>
</feature>
<dbReference type="PROSITE" id="PS50106">
    <property type="entry name" value="PDZ"/>
    <property type="match status" value="1"/>
</dbReference>
<keyword evidence="2" id="KW-1133">Transmembrane helix</keyword>
<dbReference type="SMART" id="SM00228">
    <property type="entry name" value="PDZ"/>
    <property type="match status" value="1"/>
</dbReference>
<evidence type="ECO:0000256" key="1">
    <source>
        <dbReference type="PROSITE-ProRule" id="PRU01122"/>
    </source>
</evidence>
<dbReference type="GO" id="GO:0004252">
    <property type="term" value="F:serine-type endopeptidase activity"/>
    <property type="evidence" value="ECO:0007669"/>
    <property type="project" value="UniProtKB-UniRule"/>
</dbReference>
<keyword evidence="6" id="KW-1185">Reference proteome</keyword>
<sequence>MEGRTKVKNKRTAVTYLLLIAIITAAFIPLPYYITKPGDGHELDPIVHVDGGDENDTGTFMLTTIRMGPANIYSYIWAYIKDYEEILPKEDVRYPHESDSEYNARQVHLMDSSQQNAITVAFDEAGKTYEWLYQGIKVLAVYPDMPAEDVLEAGDRIIGIDGQKVKQSKNMTDYVQSKEPGETVTVKYEREEKQNEAEIELKAFAELDGKSGLGISLADDRVLKSDPEVNLEAEEIGGPSAGLMFTLEIYDQLLEDDIAAGLRIAGTGTISSDGTVGRIGGIEQKVVAADRAGAEVFFAPDDELPEEMKDLPTNYEQAKKAAEDIKTNMKIVPVKTFSDAVSYLSNRAVSK</sequence>
<evidence type="ECO:0000313" key="5">
    <source>
        <dbReference type="EMBL" id="OMP68508.1"/>
    </source>
</evidence>
<dbReference type="PROSITE" id="PS51786">
    <property type="entry name" value="LON_PROTEOLYTIC"/>
    <property type="match status" value="1"/>
</dbReference>
<name>A0A1V2ABX9_9BACI</name>
<protein>
    <recommendedName>
        <fullName evidence="1">endopeptidase La</fullName>
        <ecNumber evidence="1">3.4.21.53</ecNumber>
    </recommendedName>
</protein>
<dbReference type="EC" id="3.4.21.53" evidence="1"/>
<gene>
    <name evidence="5" type="ORF">BTO28_00205</name>
</gene>